<feature type="region of interest" description="Disordered" evidence="15">
    <location>
        <begin position="223"/>
        <end position="246"/>
    </location>
</feature>
<proteinExistence type="predicted"/>
<dbReference type="SUPFAM" id="SSF57667">
    <property type="entry name" value="beta-beta-alpha zinc fingers"/>
    <property type="match status" value="1"/>
</dbReference>
<keyword evidence="8" id="KW-0863">Zinc-finger</keyword>
<dbReference type="InterPro" id="IPR036236">
    <property type="entry name" value="Znf_C2H2_sf"/>
</dbReference>
<keyword evidence="7" id="KW-0479">Metal-binding</keyword>
<keyword evidence="10" id="KW-0862">Zinc</keyword>
<feature type="compositionally biased region" description="Polar residues" evidence="15">
    <location>
        <begin position="185"/>
        <end position="202"/>
    </location>
</feature>
<feature type="domain" description="ZNF380 coiled-coil" evidence="16">
    <location>
        <begin position="226"/>
        <end position="305"/>
    </location>
</feature>
<evidence type="ECO:0000256" key="14">
    <source>
        <dbReference type="ARBA" id="ARBA00030672"/>
    </source>
</evidence>
<evidence type="ECO:0000256" key="9">
    <source>
        <dbReference type="ARBA" id="ARBA00022776"/>
    </source>
</evidence>
<dbReference type="GO" id="GO:0003676">
    <property type="term" value="F:nucleic acid binding"/>
    <property type="evidence" value="ECO:0007669"/>
    <property type="project" value="InterPro"/>
</dbReference>
<keyword evidence="11" id="KW-0175">Coiled coil</keyword>
<evidence type="ECO:0000256" key="10">
    <source>
        <dbReference type="ARBA" id="ARBA00022833"/>
    </source>
</evidence>
<keyword evidence="9" id="KW-0498">Mitosis</keyword>
<evidence type="ECO:0000256" key="15">
    <source>
        <dbReference type="SAM" id="MobiDB-lite"/>
    </source>
</evidence>
<dbReference type="Proteomes" id="UP001165289">
    <property type="component" value="Unassembled WGS sequence"/>
</dbReference>
<evidence type="ECO:0000256" key="4">
    <source>
        <dbReference type="ARBA" id="ARBA00022454"/>
    </source>
</evidence>
<protein>
    <recommendedName>
        <fullName evidence="3">Zinc finger protein 830</fullName>
    </recommendedName>
    <alternativeName>
        <fullName evidence="14">Coiled-coil domain-containing protein 16</fullName>
    </alternativeName>
</protein>
<evidence type="ECO:0000256" key="1">
    <source>
        <dbReference type="ARBA" id="ARBA00004286"/>
    </source>
</evidence>
<accession>A0AAV7KIF4</accession>
<dbReference type="GO" id="GO:0033314">
    <property type="term" value="P:mitotic DNA replication checkpoint signaling"/>
    <property type="evidence" value="ECO:0007669"/>
    <property type="project" value="TreeGrafter"/>
</dbReference>
<feature type="compositionally biased region" description="Polar residues" evidence="15">
    <location>
        <begin position="154"/>
        <end position="178"/>
    </location>
</feature>
<dbReference type="PANTHER" id="PTHR13278">
    <property type="entry name" value="ZINC FINGER PROTEIN 830"/>
    <property type="match status" value="1"/>
</dbReference>
<evidence type="ECO:0000259" key="16">
    <source>
        <dbReference type="Pfam" id="PF23406"/>
    </source>
</evidence>
<comment type="subcellular location">
    <subcellularLocation>
        <location evidence="1">Chromosome</location>
    </subcellularLocation>
    <subcellularLocation>
        <location evidence="2">Nucleus speckle</location>
    </subcellularLocation>
</comment>
<dbReference type="EMBL" id="JAKMXF010000022">
    <property type="protein sequence ID" value="KAI6660823.1"/>
    <property type="molecule type" value="Genomic_DNA"/>
</dbReference>
<evidence type="ECO:0000256" key="2">
    <source>
        <dbReference type="ARBA" id="ARBA00004324"/>
    </source>
</evidence>
<dbReference type="GO" id="GO:0008270">
    <property type="term" value="F:zinc ion binding"/>
    <property type="evidence" value="ECO:0007669"/>
    <property type="project" value="UniProtKB-KW"/>
</dbReference>
<evidence type="ECO:0000313" key="17">
    <source>
        <dbReference type="EMBL" id="KAI6660823.1"/>
    </source>
</evidence>
<evidence type="ECO:0000256" key="7">
    <source>
        <dbReference type="ARBA" id="ARBA00022723"/>
    </source>
</evidence>
<feature type="compositionally biased region" description="Basic and acidic residues" evidence="15">
    <location>
        <begin position="313"/>
        <end position="331"/>
    </location>
</feature>
<keyword evidence="4" id="KW-0158">Chromosome</keyword>
<dbReference type="PANTHER" id="PTHR13278:SF0">
    <property type="entry name" value="ZINC FINGER PROTEIN 830"/>
    <property type="match status" value="1"/>
</dbReference>
<keyword evidence="18" id="KW-1185">Reference proteome</keyword>
<dbReference type="GO" id="GO:0005681">
    <property type="term" value="C:spliceosomal complex"/>
    <property type="evidence" value="ECO:0007669"/>
    <property type="project" value="InterPro"/>
</dbReference>
<evidence type="ECO:0000256" key="6">
    <source>
        <dbReference type="ARBA" id="ARBA00022618"/>
    </source>
</evidence>
<dbReference type="GO" id="GO:0033260">
    <property type="term" value="P:nuclear DNA replication"/>
    <property type="evidence" value="ECO:0007669"/>
    <property type="project" value="TreeGrafter"/>
</dbReference>
<name>A0AAV7KIF4_9METZ</name>
<evidence type="ECO:0000256" key="5">
    <source>
        <dbReference type="ARBA" id="ARBA00022473"/>
    </source>
</evidence>
<reference evidence="17 18" key="1">
    <citation type="journal article" date="2023" name="BMC Biol.">
        <title>The compact genome of the sponge Oopsacas minuta (Hexactinellida) is lacking key metazoan core genes.</title>
        <authorList>
            <person name="Santini S."/>
            <person name="Schenkelaars Q."/>
            <person name="Jourda C."/>
            <person name="Duchesne M."/>
            <person name="Belahbib H."/>
            <person name="Rocher C."/>
            <person name="Selva M."/>
            <person name="Riesgo A."/>
            <person name="Vervoort M."/>
            <person name="Leys S.P."/>
            <person name="Kodjabachian L."/>
            <person name="Le Bivic A."/>
            <person name="Borchiellini C."/>
            <person name="Claverie J.M."/>
            <person name="Renard E."/>
        </authorList>
    </citation>
    <scope>NUCLEOTIDE SEQUENCE [LARGE SCALE GENOMIC DNA]</scope>
    <source>
        <strain evidence="17">SPO-2</strain>
    </source>
</reference>
<feature type="region of interest" description="Disordered" evidence="15">
    <location>
        <begin position="1"/>
        <end position="20"/>
    </location>
</feature>
<keyword evidence="5" id="KW-0217">Developmental protein</keyword>
<dbReference type="InterPro" id="IPR040050">
    <property type="entry name" value="ZNF830-like"/>
</dbReference>
<dbReference type="InterPro" id="IPR059039">
    <property type="entry name" value="ZNF380_CC"/>
</dbReference>
<keyword evidence="13" id="KW-0131">Cell cycle</keyword>
<feature type="region of interest" description="Disordered" evidence="15">
    <location>
        <begin position="304"/>
        <end position="338"/>
    </location>
</feature>
<dbReference type="Pfam" id="PF23406">
    <property type="entry name" value="ZNF380_CC"/>
    <property type="match status" value="1"/>
</dbReference>
<comment type="caution">
    <text evidence="17">The sequence shown here is derived from an EMBL/GenBank/DDBJ whole genome shotgun (WGS) entry which is preliminary data.</text>
</comment>
<feature type="compositionally biased region" description="Basic residues" evidence="15">
    <location>
        <begin position="1"/>
        <end position="10"/>
    </location>
</feature>
<dbReference type="GO" id="GO:0044773">
    <property type="term" value="P:mitotic DNA damage checkpoint signaling"/>
    <property type="evidence" value="ECO:0007669"/>
    <property type="project" value="TreeGrafter"/>
</dbReference>
<keyword evidence="12" id="KW-0539">Nucleus</keyword>
<gene>
    <name evidence="17" type="ORF">LOD99_13550</name>
</gene>
<organism evidence="17 18">
    <name type="scientific">Oopsacas minuta</name>
    <dbReference type="NCBI Taxonomy" id="111878"/>
    <lineage>
        <taxon>Eukaryota</taxon>
        <taxon>Metazoa</taxon>
        <taxon>Porifera</taxon>
        <taxon>Hexactinellida</taxon>
        <taxon>Hexasterophora</taxon>
        <taxon>Lyssacinosida</taxon>
        <taxon>Leucopsacidae</taxon>
        <taxon>Oopsacas</taxon>
    </lineage>
</organism>
<evidence type="ECO:0000256" key="3">
    <source>
        <dbReference type="ARBA" id="ARBA00017358"/>
    </source>
</evidence>
<dbReference type="AlphaFoldDB" id="A0AAV7KIF4"/>
<evidence type="ECO:0000256" key="13">
    <source>
        <dbReference type="ARBA" id="ARBA00023306"/>
    </source>
</evidence>
<keyword evidence="6" id="KW-0132">Cell division</keyword>
<sequence length="352" mass="39773">MSSKIKSSRKSKTESAGDRLNQTYETDFIKEFRNKKVNKKTFNSPHSSTTTASDNKIAHPFAKYNTSGQLNCVLCSLQIPNDKAWSVHVQTRKHKDNMDNLKRATTKTSQKELNKTGSKREFIDKAVLPVEPKKLKSILKSTHTTTEPGKDPQLTESDSIHQSITSPPSNSIQSNNLPSDFFDTSAPSCSGTSTSDTAVENEDATVSTNDAVNEVKRGYGTSSEVLPEGFFDDPKRDAKARGVRPEEAMEKEWESFQKLIETDNEQSELIVAQQDQMVQLERDYSETHQQSCYYNRAEELRKKQDTIVSSERGITESSKHYGNEEIIKSNDEDSDSDLELDLDWRAQKYNFS</sequence>
<dbReference type="Gene3D" id="3.30.160.60">
    <property type="entry name" value="Classic Zinc Finger"/>
    <property type="match status" value="1"/>
</dbReference>
<evidence type="ECO:0000313" key="18">
    <source>
        <dbReference type="Proteomes" id="UP001165289"/>
    </source>
</evidence>
<evidence type="ECO:0000256" key="11">
    <source>
        <dbReference type="ARBA" id="ARBA00023054"/>
    </source>
</evidence>
<feature type="compositionally biased region" description="Basic and acidic residues" evidence="15">
    <location>
        <begin position="232"/>
        <end position="246"/>
    </location>
</feature>
<feature type="region of interest" description="Disordered" evidence="15">
    <location>
        <begin position="138"/>
        <end position="202"/>
    </location>
</feature>
<evidence type="ECO:0000256" key="12">
    <source>
        <dbReference type="ARBA" id="ARBA00023242"/>
    </source>
</evidence>
<evidence type="ECO:0000256" key="8">
    <source>
        <dbReference type="ARBA" id="ARBA00022771"/>
    </source>
</evidence>